<keyword evidence="4 7" id="KW-0560">Oxidoreductase</keyword>
<reference evidence="7 8" key="1">
    <citation type="journal article" date="2006" name="Nat. Biotechnol.">
        <title>Complete genome of the mutualistic, N2-fixing grass endophyte Azoarcus sp. strain BH72.</title>
        <authorList>
            <person name="Krause A."/>
            <person name="Ramakumar A."/>
            <person name="Bartels D."/>
            <person name="Battistoni F."/>
            <person name="Bekel T."/>
            <person name="Boch J."/>
            <person name="Boehm M."/>
            <person name="Friedrich F."/>
            <person name="Hurek T."/>
            <person name="Krause L."/>
            <person name="Linke B."/>
            <person name="McHardy A.C."/>
            <person name="Sarkar A."/>
            <person name="Schneiker S."/>
            <person name="Syed A.A."/>
            <person name="Thauer R."/>
            <person name="Vorhoelter F.-J."/>
            <person name="Weidner S."/>
            <person name="Puehler A."/>
            <person name="Reinhold-Hurek B."/>
            <person name="Kaiser O."/>
            <person name="Goesmann A."/>
        </authorList>
    </citation>
    <scope>NUCLEOTIDE SEQUENCE [LARGE SCALE GENOMIC DNA]</scope>
    <source>
        <strain evidence="7 8">BH72</strain>
    </source>
</reference>
<name>A1K6V3_AZOSB</name>
<dbReference type="EMBL" id="AM406670">
    <property type="protein sequence ID" value="CAL94558.1"/>
    <property type="molecule type" value="Genomic_DNA"/>
</dbReference>
<proteinExistence type="inferred from homology"/>
<evidence type="ECO:0000256" key="3">
    <source>
        <dbReference type="ARBA" id="ARBA00022827"/>
    </source>
</evidence>
<dbReference type="HOGENOM" id="CLU_008878_4_1_4"/>
<dbReference type="SUPFAM" id="SSF51905">
    <property type="entry name" value="FAD/NAD(P)-binding domain"/>
    <property type="match status" value="1"/>
</dbReference>
<evidence type="ECO:0000256" key="1">
    <source>
        <dbReference type="ARBA" id="ARBA00010790"/>
    </source>
</evidence>
<feature type="domain" description="Glucose-methanol-choline oxidoreductase C-terminal" evidence="6">
    <location>
        <begin position="397"/>
        <end position="511"/>
    </location>
</feature>
<organism evidence="7 8">
    <name type="scientific">Azoarcus sp. (strain BH72)</name>
    <dbReference type="NCBI Taxonomy" id="418699"/>
    <lineage>
        <taxon>Bacteria</taxon>
        <taxon>Pseudomonadati</taxon>
        <taxon>Pseudomonadota</taxon>
        <taxon>Betaproteobacteria</taxon>
        <taxon>Rhodocyclales</taxon>
        <taxon>Zoogloeaceae</taxon>
        <taxon>Azoarcus</taxon>
    </lineage>
</organism>
<dbReference type="InterPro" id="IPR036188">
    <property type="entry name" value="FAD/NAD-bd_sf"/>
</dbReference>
<dbReference type="Pfam" id="PF05199">
    <property type="entry name" value="GMC_oxred_C"/>
    <property type="match status" value="1"/>
</dbReference>
<keyword evidence="3" id="KW-0274">FAD</keyword>
<dbReference type="GO" id="GO:0050660">
    <property type="term" value="F:flavin adenine dinucleotide binding"/>
    <property type="evidence" value="ECO:0007669"/>
    <property type="project" value="InterPro"/>
</dbReference>
<dbReference type="InterPro" id="IPR007867">
    <property type="entry name" value="GMC_OxRtase_C"/>
</dbReference>
<dbReference type="EC" id="1.1.-.-" evidence="7"/>
<dbReference type="Gene3D" id="3.50.50.60">
    <property type="entry name" value="FAD/NAD(P)-binding domain"/>
    <property type="match status" value="2"/>
</dbReference>
<keyword evidence="8" id="KW-1185">Reference proteome</keyword>
<dbReference type="Pfam" id="PF00732">
    <property type="entry name" value="GMC_oxred_N"/>
    <property type="match status" value="1"/>
</dbReference>
<dbReference type="PANTHER" id="PTHR46056:SF12">
    <property type="entry name" value="LONG-CHAIN-ALCOHOL OXIDASE"/>
    <property type="match status" value="1"/>
</dbReference>
<sequence>MRTLDATEVVVVGAGQAGSLVAAKLAAAGKQVTVFEAGAARGTEALLSSQIWARRLKGTPDLAASAGDHPLGITFNTGQGAGGTAAHHYACWFRLHPEDFEMQRRHGVAADWPFGYDTLRPHYDAVQEEVGIAGDAAAERWRPPGAEYPLPPMPRFRQGEILARGFERHGLHVAPLPLAIATAPYRGREACIYDGWCDAGCPTGALANPLVTYLKWAQTAGAKLNYRHRVERIVTDAAGTRSIGVIVARPDGERVFQPAALVVLAAFALETPRLLLASATDRHPQGLANASGTVGCYLHTHAAGGVFGLFDETTDCHLGVSGGQLVCQDGYGKAKGEGKGKDFIGGYQWLIAHSTKPNDLLGIACSRPDLHGSAFNSFMGQAATHFASMTAVGETLPLAENRVELAPGTDSAGMAKMRVVHRFDDNALRLYAHAMKEGVAIFNSAGAREAWHGPMASMHLIGGTRMGSDPATSVADGWGRCHELANVFIAGPGLFPSGGAVNPTFTASALAHRTAAHLVANWRDYAA</sequence>
<dbReference type="eggNOG" id="COG2303">
    <property type="taxonomic scope" value="Bacteria"/>
</dbReference>
<evidence type="ECO:0000256" key="2">
    <source>
        <dbReference type="ARBA" id="ARBA00022630"/>
    </source>
</evidence>
<keyword evidence="2" id="KW-0285">Flavoprotein</keyword>
<gene>
    <name evidence="7" type="primary">gdhAlpha2</name>
    <name evidence="7" type="ordered locus">azo1941</name>
</gene>
<dbReference type="SUPFAM" id="SSF54373">
    <property type="entry name" value="FAD-linked reductases, C-terminal domain"/>
    <property type="match status" value="1"/>
</dbReference>
<comment type="similarity">
    <text evidence="1">Belongs to the GMC oxidoreductase family.</text>
</comment>
<dbReference type="InterPro" id="IPR000172">
    <property type="entry name" value="GMC_OxRdtase_N"/>
</dbReference>
<dbReference type="KEGG" id="azo:azo1941"/>
<dbReference type="PANTHER" id="PTHR46056">
    <property type="entry name" value="LONG-CHAIN-ALCOHOL OXIDASE"/>
    <property type="match status" value="1"/>
</dbReference>
<accession>A1K6V3</accession>
<dbReference type="Proteomes" id="UP000002588">
    <property type="component" value="Chromosome"/>
</dbReference>
<dbReference type="GO" id="GO:0016614">
    <property type="term" value="F:oxidoreductase activity, acting on CH-OH group of donors"/>
    <property type="evidence" value="ECO:0007669"/>
    <property type="project" value="InterPro"/>
</dbReference>
<dbReference type="AlphaFoldDB" id="A1K6V3"/>
<evidence type="ECO:0000259" key="6">
    <source>
        <dbReference type="Pfam" id="PF05199"/>
    </source>
</evidence>
<evidence type="ECO:0000259" key="5">
    <source>
        <dbReference type="Pfam" id="PF00732"/>
    </source>
</evidence>
<dbReference type="RefSeq" id="WP_011765674.1">
    <property type="nucleotide sequence ID" value="NC_008702.1"/>
</dbReference>
<protein>
    <submittedName>
        <fullName evidence="7">Glucose dehydrogenase alpha subunit</fullName>
        <ecNumber evidence="7">1.1.-.-</ecNumber>
    </submittedName>
</protein>
<feature type="domain" description="Glucose-methanol-choline oxidoreductase N-terminal" evidence="5">
    <location>
        <begin position="73"/>
        <end position="302"/>
    </location>
</feature>
<evidence type="ECO:0000256" key="4">
    <source>
        <dbReference type="ARBA" id="ARBA00023002"/>
    </source>
</evidence>
<evidence type="ECO:0000313" key="8">
    <source>
        <dbReference type="Proteomes" id="UP000002588"/>
    </source>
</evidence>
<evidence type="ECO:0000313" key="7">
    <source>
        <dbReference type="EMBL" id="CAL94558.1"/>
    </source>
</evidence>
<dbReference type="STRING" id="62928.azo1941"/>